<name>A0ABN1P150_9ACTN</name>
<dbReference type="EMBL" id="BAAAID010000005">
    <property type="protein sequence ID" value="GAA0920471.1"/>
    <property type="molecule type" value="Genomic_DNA"/>
</dbReference>
<evidence type="ECO:0000259" key="2">
    <source>
        <dbReference type="SMART" id="SM00470"/>
    </source>
</evidence>
<evidence type="ECO:0000313" key="3">
    <source>
        <dbReference type="EMBL" id="GAA0920471.1"/>
    </source>
</evidence>
<dbReference type="InterPro" id="IPR036086">
    <property type="entry name" value="ParB/Sulfiredoxin_sf"/>
</dbReference>
<evidence type="ECO:0000256" key="1">
    <source>
        <dbReference type="SAM" id="MobiDB-lite"/>
    </source>
</evidence>
<organism evidence="3 4">
    <name type="scientific">Streptomyces rhizosphaericus</name>
    <dbReference type="NCBI Taxonomy" id="114699"/>
    <lineage>
        <taxon>Bacteria</taxon>
        <taxon>Bacillati</taxon>
        <taxon>Actinomycetota</taxon>
        <taxon>Actinomycetes</taxon>
        <taxon>Kitasatosporales</taxon>
        <taxon>Streptomycetaceae</taxon>
        <taxon>Streptomyces</taxon>
        <taxon>Streptomyces violaceusniger group</taxon>
    </lineage>
</organism>
<dbReference type="Gene3D" id="3.90.1530.10">
    <property type="entry name" value="Conserved hypothetical protein from pyrococcus furiosus pfu- 392566-001, ParB domain"/>
    <property type="match status" value="1"/>
</dbReference>
<dbReference type="SMART" id="SM00470">
    <property type="entry name" value="ParB"/>
    <property type="match status" value="1"/>
</dbReference>
<keyword evidence="4" id="KW-1185">Reference proteome</keyword>
<evidence type="ECO:0000313" key="4">
    <source>
        <dbReference type="Proteomes" id="UP001500418"/>
    </source>
</evidence>
<dbReference type="SUPFAM" id="SSF110849">
    <property type="entry name" value="ParB/Sulfiredoxin"/>
    <property type="match status" value="1"/>
</dbReference>
<protein>
    <recommendedName>
        <fullName evidence="2">ParB-like N-terminal domain-containing protein</fullName>
    </recommendedName>
</protein>
<feature type="region of interest" description="Disordered" evidence="1">
    <location>
        <begin position="1"/>
        <end position="25"/>
    </location>
</feature>
<comment type="caution">
    <text evidence="3">The sequence shown here is derived from an EMBL/GenBank/DDBJ whole genome shotgun (WGS) entry which is preliminary data.</text>
</comment>
<sequence length="170" mass="18128">MSRQVSQTAAAPPRDSGLDPTAQPIGVAFPATQNVGKNSPPFLDAGGILGEQAMLVPIHLLLESDSPRVDGEDTDYVKALAESGARLPPIVVHRATRRVVDGMHRLRAAELRGQESIEAQFFEGSTSDAFVLSVWLNTAHGLSLSTADRSAAALRIIRSHPQWSLQQSAG</sequence>
<gene>
    <name evidence="3" type="ORF">GCM10009575_013300</name>
</gene>
<dbReference type="Proteomes" id="UP001500418">
    <property type="component" value="Unassembled WGS sequence"/>
</dbReference>
<accession>A0ABN1P150</accession>
<feature type="domain" description="ParB-like N-terminal" evidence="2">
    <location>
        <begin position="54"/>
        <end position="138"/>
    </location>
</feature>
<proteinExistence type="predicted"/>
<reference evidence="3 4" key="1">
    <citation type="journal article" date="2019" name="Int. J. Syst. Evol. Microbiol.">
        <title>The Global Catalogue of Microorganisms (GCM) 10K type strain sequencing project: providing services to taxonomists for standard genome sequencing and annotation.</title>
        <authorList>
            <consortium name="The Broad Institute Genomics Platform"/>
            <consortium name="The Broad Institute Genome Sequencing Center for Infectious Disease"/>
            <person name="Wu L."/>
            <person name="Ma J."/>
        </authorList>
    </citation>
    <scope>NUCLEOTIDE SEQUENCE [LARGE SCALE GENOMIC DNA]</scope>
    <source>
        <strain evidence="3 4">JCM 11444</strain>
    </source>
</reference>
<dbReference type="InterPro" id="IPR003115">
    <property type="entry name" value="ParB_N"/>
</dbReference>